<gene>
    <name evidence="2" type="ORF">FYJ25_09715</name>
</gene>
<sequence length="251" mass="29711">MVSVVIFCHDKREADFFCKLCGQCVAVINNERLQCCILSDKDYEKVDIERIPVVDLIVAEVMNSVDLRKLIHIRKSSPNAKLLILSSIQISPEYYMIPEISPNMLLLKPYIYSKAYKVIHKIFSWVYRDRYRRQGMNNILQVLTGGEYYYFDYADISYLEARDKKIILHLQKQEFSFYSSLQKLESSLPDYFVRCHRSYIVNFMFIQKADVMNSVFYLDKKAVIPISQKYKAKLVKIFQRNNTENLLFQPQ</sequence>
<dbReference type="GO" id="GO:0003677">
    <property type="term" value="F:DNA binding"/>
    <property type="evidence" value="ECO:0007669"/>
    <property type="project" value="InterPro"/>
</dbReference>
<proteinExistence type="predicted"/>
<comment type="caution">
    <text evidence="2">The sequence shown here is derived from an EMBL/GenBank/DDBJ whole genome shotgun (WGS) entry which is preliminary data.</text>
</comment>
<accession>A0A6N7Y0P1</accession>
<dbReference type="InterPro" id="IPR007492">
    <property type="entry name" value="LytTR_DNA-bd_dom"/>
</dbReference>
<dbReference type="Gene3D" id="2.40.50.1020">
    <property type="entry name" value="LytTr DNA-binding domain"/>
    <property type="match status" value="1"/>
</dbReference>
<dbReference type="PANTHER" id="PTHR37299">
    <property type="entry name" value="TRANSCRIPTIONAL REGULATOR-RELATED"/>
    <property type="match status" value="1"/>
</dbReference>
<dbReference type="EMBL" id="VULP01000019">
    <property type="protein sequence ID" value="MSU82619.1"/>
    <property type="molecule type" value="Genomic_DNA"/>
</dbReference>
<feature type="domain" description="HTH LytTR-type" evidence="1">
    <location>
        <begin position="140"/>
        <end position="240"/>
    </location>
</feature>
<dbReference type="SMART" id="SM00850">
    <property type="entry name" value="LytTR"/>
    <property type="match status" value="1"/>
</dbReference>
<dbReference type="PANTHER" id="PTHR37299:SF1">
    <property type="entry name" value="STAGE 0 SPORULATION PROTEIN A HOMOLOG"/>
    <property type="match status" value="1"/>
</dbReference>
<evidence type="ECO:0000259" key="1">
    <source>
        <dbReference type="PROSITE" id="PS50930"/>
    </source>
</evidence>
<reference evidence="2 3" key="1">
    <citation type="submission" date="2019-08" db="EMBL/GenBank/DDBJ databases">
        <title>In-depth cultivation of the pig gut microbiome towards novel bacterial diversity and tailored functional studies.</title>
        <authorList>
            <person name="Wylensek D."/>
            <person name="Hitch T.C.A."/>
            <person name="Clavel T."/>
        </authorList>
    </citation>
    <scope>NUCLEOTIDE SEQUENCE [LARGE SCALE GENOMIC DNA]</scope>
    <source>
        <strain evidence="2 3">BSM-383-APC-4H</strain>
    </source>
</reference>
<organism evidence="2 3">
    <name type="scientific">Anaerobutyricum soehngenii</name>
    <dbReference type="NCBI Taxonomy" id="105843"/>
    <lineage>
        <taxon>Bacteria</taxon>
        <taxon>Bacillati</taxon>
        <taxon>Bacillota</taxon>
        <taxon>Clostridia</taxon>
        <taxon>Lachnospirales</taxon>
        <taxon>Lachnospiraceae</taxon>
        <taxon>Anaerobutyricum</taxon>
    </lineage>
</organism>
<evidence type="ECO:0000313" key="3">
    <source>
        <dbReference type="Proteomes" id="UP000433359"/>
    </source>
</evidence>
<dbReference type="PROSITE" id="PS50930">
    <property type="entry name" value="HTH_LYTTR"/>
    <property type="match status" value="1"/>
</dbReference>
<dbReference type="Pfam" id="PF04397">
    <property type="entry name" value="LytTR"/>
    <property type="match status" value="1"/>
</dbReference>
<protein>
    <submittedName>
        <fullName evidence="2">LytTR family transcriptional regulator</fullName>
    </submittedName>
</protein>
<dbReference type="GO" id="GO:0000156">
    <property type="term" value="F:phosphorelay response regulator activity"/>
    <property type="evidence" value="ECO:0007669"/>
    <property type="project" value="InterPro"/>
</dbReference>
<dbReference type="AlphaFoldDB" id="A0A6N7Y0P1"/>
<dbReference type="InterPro" id="IPR046947">
    <property type="entry name" value="LytR-like"/>
</dbReference>
<dbReference type="Proteomes" id="UP000433359">
    <property type="component" value="Unassembled WGS sequence"/>
</dbReference>
<evidence type="ECO:0000313" key="2">
    <source>
        <dbReference type="EMBL" id="MSU82619.1"/>
    </source>
</evidence>
<name>A0A6N7Y0P1_9FIRM</name>